<accession>A0A4R8X0G7</accession>
<sequence>MQRLNPSASTGSHSGSGGTSRAGKTTGPGKSGNPAKRNAPRTRAAATGRPATAGDWVSGARLRTLPLAIAPVALGTGAAIVASGPGTYHWVRASLALVVALCLQIGVNYANDYSDGIRGTDANRIGPARLTGGGAARPRAVLSVALAFFALAALAGLTLVVLTGQWWLLLVGAAAIVAAWFYTGGRRPYGYFGLGEVFVFVFFGLVATLGTTFVQVGTVNTESWLSGVGIGLLACAVLMVNNLRDLEPDRASGKRTLAVLIGGTASRVVFCVLLLVPFLISGFFGLFYPLAWSTFFVLFLAVPACLITVTATTSKELVLALKLTSLAALAYGVLLALAFAL</sequence>
<dbReference type="Gene3D" id="1.10.357.140">
    <property type="entry name" value="UbiA prenyltransferase"/>
    <property type="match status" value="1"/>
</dbReference>
<dbReference type="Proteomes" id="UP000298412">
    <property type="component" value="Unassembled WGS sequence"/>
</dbReference>
<keyword evidence="12" id="KW-1185">Reference proteome</keyword>
<keyword evidence="6 8" id="KW-1133">Transmembrane helix</keyword>
<feature type="transmembrane region" description="Helical" evidence="8">
    <location>
        <begin position="140"/>
        <end position="160"/>
    </location>
</feature>
<feature type="transmembrane region" description="Helical" evidence="8">
    <location>
        <begin position="256"/>
        <end position="280"/>
    </location>
</feature>
<evidence type="ECO:0000256" key="2">
    <source>
        <dbReference type="ARBA" id="ARBA00022428"/>
    </source>
</evidence>
<feature type="transmembrane region" description="Helical" evidence="8">
    <location>
        <begin position="166"/>
        <end position="185"/>
    </location>
</feature>
<dbReference type="CDD" id="cd13962">
    <property type="entry name" value="PT_UbiA_UBIAD1"/>
    <property type="match status" value="1"/>
</dbReference>
<evidence type="ECO:0000313" key="12">
    <source>
        <dbReference type="Proteomes" id="UP000298412"/>
    </source>
</evidence>
<feature type="transmembrane region" description="Helical" evidence="8">
    <location>
        <begin position="90"/>
        <end position="110"/>
    </location>
</feature>
<keyword evidence="3 8" id="KW-1003">Cell membrane</keyword>
<dbReference type="HAMAP" id="MF_01937">
    <property type="entry name" value="MenA_1"/>
    <property type="match status" value="1"/>
</dbReference>
<protein>
    <recommendedName>
        <fullName evidence="8 9">1,4-dihydroxy-2-naphthoate octaprenyltransferase</fullName>
        <shortName evidence="8">DHNA-octaprenyltransferase</shortName>
        <ecNumber evidence="8 9">2.5.1.74</ecNumber>
    </recommendedName>
</protein>
<dbReference type="NCBIfam" id="NF004751">
    <property type="entry name" value="PRK06080.1-3"/>
    <property type="match status" value="1"/>
</dbReference>
<gene>
    <name evidence="8" type="primary">menA</name>
    <name evidence="11" type="ORF">E3O19_01290</name>
</gene>
<feature type="transmembrane region" description="Helical" evidence="8">
    <location>
        <begin position="224"/>
        <end position="244"/>
    </location>
</feature>
<dbReference type="InterPro" id="IPR004657">
    <property type="entry name" value="MenA"/>
</dbReference>
<feature type="transmembrane region" description="Helical" evidence="8">
    <location>
        <begin position="65"/>
        <end position="84"/>
    </location>
</feature>
<evidence type="ECO:0000256" key="6">
    <source>
        <dbReference type="ARBA" id="ARBA00022989"/>
    </source>
</evidence>
<comment type="catalytic activity">
    <reaction evidence="8">
        <text>an all-trans-polyprenyl diphosphate + 1,4-dihydroxy-2-naphthoate + H(+) = a 2-demethylmenaquinol + CO2 + diphosphate</text>
        <dbReference type="Rhea" id="RHEA:26478"/>
        <dbReference type="Rhea" id="RHEA-COMP:9563"/>
        <dbReference type="Rhea" id="RHEA-COMP:9564"/>
        <dbReference type="ChEBI" id="CHEBI:11173"/>
        <dbReference type="ChEBI" id="CHEBI:15378"/>
        <dbReference type="ChEBI" id="CHEBI:16526"/>
        <dbReference type="ChEBI" id="CHEBI:33019"/>
        <dbReference type="ChEBI" id="CHEBI:55437"/>
        <dbReference type="ChEBI" id="CHEBI:58914"/>
        <dbReference type="EC" id="2.5.1.74"/>
    </reaction>
</comment>
<keyword evidence="5 8" id="KW-0812">Transmembrane</keyword>
<comment type="similarity">
    <text evidence="8">Belongs to the MenA family. Type 1 subfamily.</text>
</comment>
<dbReference type="NCBIfam" id="TIGR00751">
    <property type="entry name" value="menA"/>
    <property type="match status" value="1"/>
</dbReference>
<evidence type="ECO:0000256" key="3">
    <source>
        <dbReference type="ARBA" id="ARBA00022475"/>
    </source>
</evidence>
<feature type="transmembrane region" description="Helical" evidence="8">
    <location>
        <begin position="286"/>
        <end position="307"/>
    </location>
</feature>
<evidence type="ECO:0000313" key="11">
    <source>
        <dbReference type="EMBL" id="TFC20120.1"/>
    </source>
</evidence>
<evidence type="ECO:0000256" key="5">
    <source>
        <dbReference type="ARBA" id="ARBA00022692"/>
    </source>
</evidence>
<comment type="function">
    <text evidence="8">Conversion of 1,4-dihydroxy-2-naphthoate (DHNA) to demethylmenaquinone (DMK).</text>
</comment>
<dbReference type="GO" id="GO:0005886">
    <property type="term" value="C:plasma membrane"/>
    <property type="evidence" value="ECO:0007669"/>
    <property type="project" value="UniProtKB-SubCell"/>
</dbReference>
<feature type="compositionally biased region" description="Low complexity" evidence="10">
    <location>
        <begin position="41"/>
        <end position="53"/>
    </location>
</feature>
<feature type="transmembrane region" description="Helical" evidence="8">
    <location>
        <begin position="197"/>
        <end position="218"/>
    </location>
</feature>
<reference evidence="11 12" key="1">
    <citation type="submission" date="2019-03" db="EMBL/GenBank/DDBJ databases">
        <title>Genomics of glacier-inhabiting Cryobacterium strains.</title>
        <authorList>
            <person name="Liu Q."/>
            <person name="Xin Y.-H."/>
        </authorList>
    </citation>
    <scope>NUCLEOTIDE SEQUENCE [LARGE SCALE GENOMIC DNA]</scope>
    <source>
        <strain evidence="11 12">MDT1-3</strain>
    </source>
</reference>
<keyword evidence="2 8" id="KW-0474">Menaquinone biosynthesis</keyword>
<comment type="caution">
    <text evidence="11">The sequence shown here is derived from an EMBL/GenBank/DDBJ whole genome shotgun (WGS) entry which is preliminary data.</text>
</comment>
<dbReference type="GO" id="GO:0009234">
    <property type="term" value="P:menaquinone biosynthetic process"/>
    <property type="evidence" value="ECO:0007669"/>
    <property type="project" value="UniProtKB-UniRule"/>
</dbReference>
<dbReference type="PANTHER" id="PTHR13929">
    <property type="entry name" value="1,4-DIHYDROXY-2-NAPHTHOATE OCTAPRENYLTRANSFERASE"/>
    <property type="match status" value="1"/>
</dbReference>
<dbReference type="RefSeq" id="WP_134564900.1">
    <property type="nucleotide sequence ID" value="NZ_SOFP01000009.1"/>
</dbReference>
<feature type="transmembrane region" description="Helical" evidence="8">
    <location>
        <begin position="319"/>
        <end position="340"/>
    </location>
</feature>
<dbReference type="GO" id="GO:0042371">
    <property type="term" value="P:vitamin K biosynthetic process"/>
    <property type="evidence" value="ECO:0007669"/>
    <property type="project" value="TreeGrafter"/>
</dbReference>
<dbReference type="PANTHER" id="PTHR13929:SF0">
    <property type="entry name" value="UBIA PRENYLTRANSFERASE DOMAIN-CONTAINING PROTEIN 1"/>
    <property type="match status" value="1"/>
</dbReference>
<evidence type="ECO:0000256" key="9">
    <source>
        <dbReference type="NCBIfam" id="TIGR00751"/>
    </source>
</evidence>
<proteinExistence type="inferred from homology"/>
<dbReference type="GO" id="GO:0046428">
    <property type="term" value="F:1,4-dihydroxy-2-naphthoate polyprenyltransferase activity"/>
    <property type="evidence" value="ECO:0007669"/>
    <property type="project" value="UniProtKB-UniRule"/>
</dbReference>
<dbReference type="Pfam" id="PF01040">
    <property type="entry name" value="UbiA"/>
    <property type="match status" value="1"/>
</dbReference>
<name>A0A4R8X0G7_9MICO</name>
<keyword evidence="4 8" id="KW-0808">Transferase</keyword>
<dbReference type="InterPro" id="IPR044878">
    <property type="entry name" value="UbiA_sf"/>
</dbReference>
<dbReference type="EC" id="2.5.1.74" evidence="8 9"/>
<evidence type="ECO:0000256" key="1">
    <source>
        <dbReference type="ARBA" id="ARBA00004141"/>
    </source>
</evidence>
<evidence type="ECO:0000256" key="10">
    <source>
        <dbReference type="SAM" id="MobiDB-lite"/>
    </source>
</evidence>
<feature type="region of interest" description="Disordered" evidence="10">
    <location>
        <begin position="1"/>
        <end position="53"/>
    </location>
</feature>
<organism evidence="11 12">
    <name type="scientific">Cryobacterium algoritolerans</name>
    <dbReference type="NCBI Taxonomy" id="1259184"/>
    <lineage>
        <taxon>Bacteria</taxon>
        <taxon>Bacillati</taxon>
        <taxon>Actinomycetota</taxon>
        <taxon>Actinomycetes</taxon>
        <taxon>Micrococcales</taxon>
        <taxon>Microbacteriaceae</taxon>
        <taxon>Cryobacterium</taxon>
    </lineage>
</organism>
<dbReference type="PIRSF" id="PIRSF005355">
    <property type="entry name" value="UBIAD1"/>
    <property type="match status" value="1"/>
</dbReference>
<comment type="pathway">
    <text evidence="8">Quinol/quinone metabolism; menaquinone biosynthesis; menaquinol from 1,4-dihydroxy-2-naphthoate: step 1/2.</text>
</comment>
<dbReference type="EMBL" id="SOFP01000009">
    <property type="protein sequence ID" value="TFC20120.1"/>
    <property type="molecule type" value="Genomic_DNA"/>
</dbReference>
<comment type="subcellular location">
    <subcellularLocation>
        <location evidence="8">Cell membrane</location>
        <topology evidence="8">Multi-pass membrane protein</topology>
    </subcellularLocation>
    <subcellularLocation>
        <location evidence="1">Membrane</location>
        <topology evidence="1">Multi-pass membrane protein</topology>
    </subcellularLocation>
</comment>
<dbReference type="AlphaFoldDB" id="A0A4R8X0G7"/>
<dbReference type="UniPathway" id="UPA00079">
    <property type="reaction ID" value="UER00168"/>
</dbReference>
<dbReference type="InterPro" id="IPR026046">
    <property type="entry name" value="UBIAD1"/>
</dbReference>
<evidence type="ECO:0000256" key="8">
    <source>
        <dbReference type="HAMAP-Rule" id="MF_01937"/>
    </source>
</evidence>
<dbReference type="InterPro" id="IPR000537">
    <property type="entry name" value="UbiA_prenyltransferase"/>
</dbReference>
<evidence type="ECO:0000256" key="4">
    <source>
        <dbReference type="ARBA" id="ARBA00022679"/>
    </source>
</evidence>
<keyword evidence="7 8" id="KW-0472">Membrane</keyword>
<dbReference type="OrthoDB" id="9767568at2"/>
<evidence type="ECO:0000256" key="7">
    <source>
        <dbReference type="ARBA" id="ARBA00023136"/>
    </source>
</evidence>